<keyword evidence="2" id="KW-1185">Reference proteome</keyword>
<name>R4KSP2_9FIRM</name>
<organism evidence="1 2">
    <name type="scientific">Desulfoscipio gibsoniae DSM 7213</name>
    <dbReference type="NCBI Taxonomy" id="767817"/>
    <lineage>
        <taxon>Bacteria</taxon>
        <taxon>Bacillati</taxon>
        <taxon>Bacillota</taxon>
        <taxon>Clostridia</taxon>
        <taxon>Eubacteriales</taxon>
        <taxon>Desulfallaceae</taxon>
        <taxon>Desulfoscipio</taxon>
    </lineage>
</organism>
<evidence type="ECO:0000313" key="2">
    <source>
        <dbReference type="Proteomes" id="UP000013520"/>
    </source>
</evidence>
<dbReference type="OrthoDB" id="1683552at2"/>
<dbReference type="EMBL" id="CP003273">
    <property type="protein sequence ID" value="AGL02611.1"/>
    <property type="molecule type" value="Genomic_DNA"/>
</dbReference>
<dbReference type="Proteomes" id="UP000013520">
    <property type="component" value="Chromosome"/>
</dbReference>
<dbReference type="STRING" id="767817.Desgi_3265"/>
<gene>
    <name evidence="1" type="ORF">Desgi_3265</name>
</gene>
<accession>R4KSP2</accession>
<dbReference type="RefSeq" id="WP_006524147.1">
    <property type="nucleotide sequence ID" value="NC_021184.1"/>
</dbReference>
<dbReference type="HOGENOM" id="CLU_188988_0_0_9"/>
<dbReference type="AlphaFoldDB" id="R4KSP2"/>
<dbReference type="KEGG" id="dgi:Desgi_3265"/>
<evidence type="ECO:0000313" key="1">
    <source>
        <dbReference type="EMBL" id="AGL02611.1"/>
    </source>
</evidence>
<reference evidence="1 2" key="1">
    <citation type="submission" date="2012-01" db="EMBL/GenBank/DDBJ databases">
        <title>Complete sequence of Desulfotomaculum gibsoniae DSM 7213.</title>
        <authorList>
            <consortium name="US DOE Joint Genome Institute"/>
            <person name="Lucas S."/>
            <person name="Han J."/>
            <person name="Lapidus A."/>
            <person name="Cheng J.-F."/>
            <person name="Goodwin L."/>
            <person name="Pitluck S."/>
            <person name="Peters L."/>
            <person name="Ovchinnikova G."/>
            <person name="Teshima H."/>
            <person name="Detter J.C."/>
            <person name="Han C."/>
            <person name="Tapia R."/>
            <person name="Land M."/>
            <person name="Hauser L."/>
            <person name="Kyrpides N."/>
            <person name="Ivanova N."/>
            <person name="Pagani I."/>
            <person name="Parshina S."/>
            <person name="Plugge C."/>
            <person name="Muyzer G."/>
            <person name="Kuever J."/>
            <person name="Ivanova A."/>
            <person name="Nazina T."/>
            <person name="Klenk H.-P."/>
            <person name="Brambilla E."/>
            <person name="Spring S."/>
            <person name="Stams A.F."/>
            <person name="Woyke T."/>
        </authorList>
    </citation>
    <scope>NUCLEOTIDE SEQUENCE [LARGE SCALE GENOMIC DNA]</scope>
    <source>
        <strain evidence="1 2">DSM 7213</strain>
    </source>
</reference>
<proteinExistence type="predicted"/>
<sequence>METACVLCNALEKLSPRCSCGQIMQDSGPVTDYAGPYSPYFNMSFEDNYCHHLFTCPACKADKIISVPLIKL</sequence>
<protein>
    <submittedName>
        <fullName evidence="1">Uncharacterized protein</fullName>
    </submittedName>
</protein>